<dbReference type="PANTHER" id="PTHR46423:SF1">
    <property type="entry name" value="RNA POLYMERASE II-ASSOCIATED PROTEIN 3"/>
    <property type="match status" value="1"/>
</dbReference>
<dbReference type="SMART" id="SM00028">
    <property type="entry name" value="TPR"/>
    <property type="match status" value="6"/>
</dbReference>
<feature type="domain" description="RNA-polymerase II-associated protein 3-like C-terminal" evidence="7">
    <location>
        <begin position="547"/>
        <end position="637"/>
    </location>
</feature>
<evidence type="ECO:0000259" key="7">
    <source>
        <dbReference type="Pfam" id="PF13877"/>
    </source>
</evidence>
<dbReference type="EMBL" id="VXAL01015539">
    <property type="protein sequence ID" value="NXK53965.1"/>
    <property type="molecule type" value="Genomic_DNA"/>
</dbReference>
<evidence type="ECO:0000256" key="4">
    <source>
        <dbReference type="ARBA" id="ARBA00040133"/>
    </source>
</evidence>
<dbReference type="PANTHER" id="PTHR46423">
    <property type="entry name" value="RNA POLYMERASE II-ASSOCIATED PROTEIN 3"/>
    <property type="match status" value="1"/>
</dbReference>
<feature type="repeat" description="TPR" evidence="5">
    <location>
        <begin position="201"/>
        <end position="234"/>
    </location>
</feature>
<dbReference type="Pfam" id="PF13181">
    <property type="entry name" value="TPR_8"/>
    <property type="match status" value="3"/>
</dbReference>
<keyword evidence="9" id="KW-1185">Reference proteome</keyword>
<feature type="repeat" description="TPR" evidence="5">
    <location>
        <begin position="133"/>
        <end position="166"/>
    </location>
</feature>
<keyword evidence="1" id="KW-0677">Repeat</keyword>
<feature type="non-terminal residue" evidence="8">
    <location>
        <position position="668"/>
    </location>
</feature>
<sequence length="668" mass="76205">MTAPNKALELQLQMKQNAEELQDFVRELESWEKDIKEVDSELRKQSGVPEENLPPIRNKAFKKKKKSKSKVPSKTATAENKKNKIKSYDYEAWGKLDVDKILEELDKDDSAHDSVSPESDSEEDGIRIDAEKALAEKEKGNNYFKQGNFDEAIKCYTRGMHSDPYNPVLPTNRASAFYRMKKFSVAESDCNLALALDKNYTKAYARRGAARFALKNLQGAKEDYEKVLELDANNFEAKNELKKIDQALSSKEISEQKEFEDAVRPELTDKEKRCIEDEQLKQKAVTEKDLGNGYFKEGKYEAAIECYTRGIAADGTNALLPANRAMAYLKIQKYEEAENDCTQALLLDASYSKAFARRGAARVALGKLKEAMQDFEAVLKLEPGNKQAINELTKIRNELAEKEQSTHQEYPAVLIKETEIKNIVKLIDNPLHLKSTKPLQRIAIEEVDDDMPNSDFPSTTTLVNNWRNSTSIETTENLDQDDQLTTMDIPKAKQLKIEEITDMSPLQLPASVKGISSVLHPSFTVSKQIEKEIKTSFRSASPVPAVPANSFQLESDFRKLKDCPEKMYLYLKQIEPSLYPKLFQKSLDPDLFNQILKILHDFYIEKEEPSLILEILQRLSELKRFDMAVMFMSGSEKKITQVLFSHVKHMGLKDTSFEELEKKYGIFS</sequence>
<feature type="repeat" description="TPR" evidence="5">
    <location>
        <begin position="284"/>
        <end position="317"/>
    </location>
</feature>
<evidence type="ECO:0000313" key="8">
    <source>
        <dbReference type="EMBL" id="NXK53965.1"/>
    </source>
</evidence>
<feature type="compositionally biased region" description="Basic residues" evidence="6">
    <location>
        <begin position="59"/>
        <end position="71"/>
    </location>
</feature>
<reference evidence="8 9" key="1">
    <citation type="submission" date="2019-09" db="EMBL/GenBank/DDBJ databases">
        <title>Bird 10,000 Genomes (B10K) Project - Family phase.</title>
        <authorList>
            <person name="Zhang G."/>
        </authorList>
    </citation>
    <scope>NUCLEOTIDE SEQUENCE [LARGE SCALE GENOMIC DNA]</scope>
    <source>
        <strain evidence="8">B10K-DU-011-36</strain>
        <tissue evidence="8">Muscle</tissue>
    </source>
</reference>
<evidence type="ECO:0000256" key="3">
    <source>
        <dbReference type="ARBA" id="ARBA00038275"/>
    </source>
</evidence>
<evidence type="ECO:0000256" key="5">
    <source>
        <dbReference type="PROSITE-ProRule" id="PRU00339"/>
    </source>
</evidence>
<gene>
    <name evidence="8" type="primary">Rpap3</name>
    <name evidence="8" type="ORF">CHATOR_R01206</name>
</gene>
<proteinExistence type="inferred from homology"/>
<feature type="non-terminal residue" evidence="8">
    <location>
        <position position="1"/>
    </location>
</feature>
<feature type="region of interest" description="Disordered" evidence="6">
    <location>
        <begin position="38"/>
        <end position="82"/>
    </location>
</feature>
<dbReference type="Pfam" id="PF13877">
    <property type="entry name" value="RPAP3_C"/>
    <property type="match status" value="1"/>
</dbReference>
<dbReference type="InterPro" id="IPR051966">
    <property type="entry name" value="RPAP3"/>
</dbReference>
<dbReference type="Proteomes" id="UP000537522">
    <property type="component" value="Unassembled WGS sequence"/>
</dbReference>
<dbReference type="GO" id="GO:0101031">
    <property type="term" value="C:protein folding chaperone complex"/>
    <property type="evidence" value="ECO:0007669"/>
    <property type="project" value="TreeGrafter"/>
</dbReference>
<evidence type="ECO:0000256" key="2">
    <source>
        <dbReference type="ARBA" id="ARBA00022803"/>
    </source>
</evidence>
<dbReference type="PROSITE" id="PS50005">
    <property type="entry name" value="TPR"/>
    <property type="match status" value="4"/>
</dbReference>
<evidence type="ECO:0000313" key="9">
    <source>
        <dbReference type="Proteomes" id="UP000537522"/>
    </source>
</evidence>
<comment type="similarity">
    <text evidence="3">Belongs to the RPAP3 family.</text>
</comment>
<dbReference type="FunFam" id="1.25.40.10:FF:000057">
    <property type="entry name" value="RNA polymerase II associated protein 3"/>
    <property type="match status" value="2"/>
</dbReference>
<dbReference type="InterPro" id="IPR019734">
    <property type="entry name" value="TPR_rpt"/>
</dbReference>
<accession>A0A7L0KAF4</accession>
<evidence type="ECO:0000256" key="1">
    <source>
        <dbReference type="ARBA" id="ARBA00022737"/>
    </source>
</evidence>
<organism evidence="8 9">
    <name type="scientific">Chauna torquata</name>
    <name type="common">Southern screamer</name>
    <dbReference type="NCBI Taxonomy" id="30388"/>
    <lineage>
        <taxon>Eukaryota</taxon>
        <taxon>Metazoa</taxon>
        <taxon>Chordata</taxon>
        <taxon>Craniata</taxon>
        <taxon>Vertebrata</taxon>
        <taxon>Euteleostomi</taxon>
        <taxon>Archelosauria</taxon>
        <taxon>Archosauria</taxon>
        <taxon>Dinosauria</taxon>
        <taxon>Saurischia</taxon>
        <taxon>Theropoda</taxon>
        <taxon>Coelurosauria</taxon>
        <taxon>Aves</taxon>
        <taxon>Neognathae</taxon>
        <taxon>Galloanserae</taxon>
        <taxon>Anseriformes</taxon>
        <taxon>Anhimidae</taxon>
        <taxon>Chauna</taxon>
    </lineage>
</organism>
<keyword evidence="2 5" id="KW-0802">TPR repeat</keyword>
<protein>
    <recommendedName>
        <fullName evidence="4">RNA polymerase II-associated protein 3</fullName>
    </recommendedName>
</protein>
<dbReference type="InterPro" id="IPR011990">
    <property type="entry name" value="TPR-like_helical_dom_sf"/>
</dbReference>
<name>A0A7L0KAF4_CHATO</name>
<dbReference type="Gene3D" id="1.25.40.10">
    <property type="entry name" value="Tetratricopeptide repeat domain"/>
    <property type="match status" value="2"/>
</dbReference>
<dbReference type="Pfam" id="PF13432">
    <property type="entry name" value="TPR_16"/>
    <property type="match status" value="1"/>
</dbReference>
<evidence type="ECO:0000256" key="6">
    <source>
        <dbReference type="SAM" id="MobiDB-lite"/>
    </source>
</evidence>
<comment type="caution">
    <text evidence="8">The sequence shown here is derived from an EMBL/GenBank/DDBJ whole genome shotgun (WGS) entry which is preliminary data.</text>
</comment>
<feature type="repeat" description="TPR" evidence="5">
    <location>
        <begin position="352"/>
        <end position="385"/>
    </location>
</feature>
<dbReference type="AlphaFoldDB" id="A0A7L0KAF4"/>
<dbReference type="InterPro" id="IPR025986">
    <property type="entry name" value="RPAP3-like_C"/>
</dbReference>
<dbReference type="SUPFAM" id="SSF48452">
    <property type="entry name" value="TPR-like"/>
    <property type="match status" value="2"/>
</dbReference>